<dbReference type="AlphaFoldDB" id="A0A9N9W9W3"/>
<protein>
    <submittedName>
        <fullName evidence="2">Uncharacterized protein</fullName>
    </submittedName>
</protein>
<dbReference type="Proteomes" id="UP000775872">
    <property type="component" value="Unassembled WGS sequence"/>
</dbReference>
<comment type="caution">
    <text evidence="2">The sequence shown here is derived from an EMBL/GenBank/DDBJ whole genome shotgun (WGS) entry which is preliminary data.</text>
</comment>
<gene>
    <name evidence="2" type="ORF">CSOL1703_00011878</name>
</gene>
<reference evidence="3" key="1">
    <citation type="submission" date="2019-06" db="EMBL/GenBank/DDBJ databases">
        <authorList>
            <person name="Broberg M."/>
        </authorList>
    </citation>
    <scope>NUCLEOTIDE SEQUENCE [LARGE SCALE GENOMIC DNA]</scope>
</reference>
<evidence type="ECO:0000256" key="1">
    <source>
        <dbReference type="SAM" id="MobiDB-lite"/>
    </source>
</evidence>
<evidence type="ECO:0000313" key="3">
    <source>
        <dbReference type="Proteomes" id="UP000775872"/>
    </source>
</evidence>
<accession>A0A9N9W9W3</accession>
<sequence length="68" mass="7585">MFGAQTLNATLENGTPYTNDSRLEVAVHGNPNVATTIVSLKDYLTGSQRKRLSRKNNPWVSKKNHTDQ</sequence>
<evidence type="ECO:0000313" key="2">
    <source>
        <dbReference type="EMBL" id="CAH0046150.1"/>
    </source>
</evidence>
<name>A0A9N9W9W3_9HYPO</name>
<organism evidence="2 3">
    <name type="scientific">Clonostachys solani</name>
    <dbReference type="NCBI Taxonomy" id="160281"/>
    <lineage>
        <taxon>Eukaryota</taxon>
        <taxon>Fungi</taxon>
        <taxon>Dikarya</taxon>
        <taxon>Ascomycota</taxon>
        <taxon>Pezizomycotina</taxon>
        <taxon>Sordariomycetes</taxon>
        <taxon>Hypocreomycetidae</taxon>
        <taxon>Hypocreales</taxon>
        <taxon>Bionectriaceae</taxon>
        <taxon>Clonostachys</taxon>
    </lineage>
</organism>
<keyword evidence="3" id="KW-1185">Reference proteome</keyword>
<proteinExistence type="predicted"/>
<reference evidence="2 3" key="2">
    <citation type="submission" date="2021-10" db="EMBL/GenBank/DDBJ databases">
        <authorList>
            <person name="Piombo E."/>
        </authorList>
    </citation>
    <scope>NUCLEOTIDE SEQUENCE [LARGE SCALE GENOMIC DNA]</scope>
</reference>
<feature type="region of interest" description="Disordered" evidence="1">
    <location>
        <begin position="46"/>
        <end position="68"/>
    </location>
</feature>
<dbReference type="EMBL" id="CABFOC020000014">
    <property type="protein sequence ID" value="CAH0046150.1"/>
    <property type="molecule type" value="Genomic_DNA"/>
</dbReference>